<keyword evidence="3" id="KW-1185">Reference proteome</keyword>
<reference evidence="2 3" key="1">
    <citation type="submission" date="2023-05" db="EMBL/GenBank/DDBJ databases">
        <title>Streptantibioticus silvisoli sp. nov., acidotolerant actinomycetes 1 from pine litter.</title>
        <authorList>
            <person name="Swiecimska M."/>
            <person name="Golinska P."/>
            <person name="Sangal V."/>
            <person name="Wachnowicz B."/>
            <person name="Goodfellow M."/>
        </authorList>
    </citation>
    <scope>NUCLEOTIDE SEQUENCE [LARGE SCALE GENOMIC DNA]</scope>
    <source>
        <strain evidence="2 3">DSM 42109</strain>
    </source>
</reference>
<sequence>MSDANRRTVRTALAWLLSLAAALPGIIDASGISESLPWVAGGLGVAAAVTRVMALPSVDTLLPAWLRKDAPQESTGNQ</sequence>
<gene>
    <name evidence="2" type="ORF">NMN56_030530</name>
</gene>
<keyword evidence="1" id="KW-0812">Transmembrane</keyword>
<keyword evidence="1" id="KW-1133">Transmembrane helix</keyword>
<dbReference type="Proteomes" id="UP001214441">
    <property type="component" value="Unassembled WGS sequence"/>
</dbReference>
<proteinExistence type="predicted"/>
<organism evidence="2 3">
    <name type="scientific">Streptomyces iconiensis</name>
    <dbReference type="NCBI Taxonomy" id="1384038"/>
    <lineage>
        <taxon>Bacteria</taxon>
        <taxon>Bacillati</taxon>
        <taxon>Actinomycetota</taxon>
        <taxon>Actinomycetes</taxon>
        <taxon>Kitasatosporales</taxon>
        <taxon>Streptomycetaceae</taxon>
        <taxon>Streptomyces</taxon>
    </lineage>
</organism>
<comment type="caution">
    <text evidence="2">The sequence shown here is derived from an EMBL/GenBank/DDBJ whole genome shotgun (WGS) entry which is preliminary data.</text>
</comment>
<keyword evidence="1" id="KW-0472">Membrane</keyword>
<evidence type="ECO:0000256" key="1">
    <source>
        <dbReference type="SAM" id="Phobius"/>
    </source>
</evidence>
<evidence type="ECO:0000313" key="3">
    <source>
        <dbReference type="Proteomes" id="UP001214441"/>
    </source>
</evidence>
<name>A0ABT7A4D5_9ACTN</name>
<protein>
    <recommendedName>
        <fullName evidence="4">Holin</fullName>
    </recommendedName>
</protein>
<evidence type="ECO:0000313" key="2">
    <source>
        <dbReference type="EMBL" id="MDJ1136205.1"/>
    </source>
</evidence>
<dbReference type="EMBL" id="JANCPR020000037">
    <property type="protein sequence ID" value="MDJ1136205.1"/>
    <property type="molecule type" value="Genomic_DNA"/>
</dbReference>
<accession>A0ABT7A4D5</accession>
<evidence type="ECO:0008006" key="4">
    <source>
        <dbReference type="Google" id="ProtNLM"/>
    </source>
</evidence>
<dbReference type="RefSeq" id="WP_274043048.1">
    <property type="nucleotide sequence ID" value="NZ_JANCPR020000037.1"/>
</dbReference>
<feature type="transmembrane region" description="Helical" evidence="1">
    <location>
        <begin position="39"/>
        <end position="58"/>
    </location>
</feature>